<dbReference type="Gene3D" id="2.60.120.650">
    <property type="entry name" value="Cupin"/>
    <property type="match status" value="1"/>
</dbReference>
<keyword evidence="7" id="KW-0156">Chromatin regulator</keyword>
<sequence>MEKTPVSARSIYKTVLQQTTQPIEVTEMKQRESLGQLFKSNKKTKRKHANTHVLTDAQKTMKTDKSLGVQGVTGVCKVVKGPSLDTVLTNLAKINNSRERARKLFEWLIHPIPPKAFFRETWEKKPILIKRQNQEYYNGLFSTGEFDRILRDDEVQFGVNLDVTSYSNGKRETHNPPGRALPFKVWDFYERGCSLRMLNPQAFSSTVWNVLSILQEQFNSMVGANVYLTPAGTQGFAPHYDDIEAFLVQLEGKKHWRVYNPRSDNEVLPVVSSPNFSQSEIGEQVLDIVLEAGDLLYFPRGFIHQANCLPDDHSLHITISSYQRNSWGDLLQKVVPVALEMAMEEDVEFRRGLPTDYLTYMGVQNSDKEDPRRSMFTAQVKDLVRRLADFAPIDAAVDHKAKDFMYDCLPPLLTPEEKASSVQGVLARWENGGTKDTTIHLKEHTKICLIRGGVARLTSGGDSVVLCHTTDNSRVYHKEDPKSFEIRDEHTDALEFLIHSYPKFVSVGSLPCDSFDNKISLAKFLFEQGGDVSDKQEVLGEYVLQFGKYKGKSFRWLLENDVGYTIYLQNKVEEEEKAGTFKPEGHSKDSLLSFIRYAGGFKEIEDLRQYLSSRQPAPSVSSEVMEEDEELERAMLSLSPSKIEAQPTYCDTLQASRRFLWDFFCLCIDIRKTAIASSTSAASIGFIPSANGLDRTTGAGSQQVCSQTATSISDEANCHTSLCCMVSLWRYPPQPELIETSTKLPSPKHFQLHPFFIWKPEHAIMERVRNNYILPCLYGCASPQVQSSGVGRPRVIVGTSGQYYIFASRLTCKVCRRYWFADKPQWLEKIPRRFTNILPAFLTHKKAICKTVMDELRRTGKSPNDMANQVTEMLHLKYERANLAYLLAVQNIRDGEAGLYGQTTITGYLQEEESPGPFGQYEDADGWFGVSLSPHYLTDCLLQEFQRQEAAITQLLQGTFGQVFRSDHTRRVARKVTISSGTMSSYAIMNENWMILSWVMLQSECDKSLEPMYDGLANRYSTAGVEKAKFQWVDRDCCAAFRVPDLQPFEDLQWASWQTTDAIVAEATSGNLHNTCASQSKFNQDIVVKLDLFHCMRRFTRECVSEHHPLHSTFCKFLSAAFTVVDQGDLQRLKEAYTFCGIVPAEPTKQHIREHCRVKVPRARELLQRVEDVLRHFHLAKDPDGTRLYKPSMLKVWRIQRVHILRGCLSDPEVEDGVLYRYGGTLQLNHVQGEGAAVPVWIPVRGTSQQEGFHFHQARWVTGNLVSNELFQAQGLTGVARWNFQRLVDLRQPGVVLPAVFDPVLICELNKTSEKVMGHVKYPALHISARDTGERFGLQYLEPGCRPVPLDWQKHKVLKTALPPPVETQLPSITQPLSAAPPVVLHFPPAPPTFEDVRDTDASQQSFDSGELSFQSVQSPTGRTLPSPQSTTYKEESHLMGPGLQSTPPLPQAASPRAARTGPVKAGGLLFVLDHNRWPAPMRAAIDGLLAQHKGEKDFLKRVDRDYAALVQSTCSDPNSLLHPTTWQHISRYVKHAAKQINTNTSLNTSPEKLQETQQLWQHLTAGSQTCQWSPCLQP</sequence>
<evidence type="ECO:0000256" key="20">
    <source>
        <dbReference type="SAM" id="MobiDB-lite"/>
    </source>
</evidence>
<evidence type="ECO:0000256" key="11">
    <source>
        <dbReference type="ARBA" id="ARBA00023015"/>
    </source>
</evidence>
<proteinExistence type="inferred from homology"/>
<comment type="subcellular location">
    <subcellularLocation>
        <location evidence="2">Nucleus</location>
    </subcellularLocation>
</comment>
<comment type="caution">
    <text evidence="22">The sequence shown here is derived from an EMBL/GenBank/DDBJ whole genome shotgun (WGS) entry which is preliminary data.</text>
</comment>
<protein>
    <recommendedName>
        <fullName evidence="14">Ribosomal oxygenase 1</fullName>
        <ecNumber evidence="4">1.14.11.27</ecNumber>
        <ecNumber evidence="16">1.14.11.79</ecNumber>
    </recommendedName>
    <alternativeName>
        <fullName evidence="15">Bifunctional lysine-specific demethylase and histidyl-hydroxylase NO66</fullName>
    </alternativeName>
</protein>
<evidence type="ECO:0000256" key="6">
    <source>
        <dbReference type="ARBA" id="ARBA00022723"/>
    </source>
</evidence>
<comment type="catalytic activity">
    <reaction evidence="18">
        <text>N(6),N(6)-dimethyl-L-lysyl(36)-[histone H3] + 2 2-oxoglutarate + 2 O2 = L-lysyl(36)-[histone H3] + 2 formaldehyde + 2 succinate + 2 CO2</text>
        <dbReference type="Rhea" id="RHEA:42032"/>
        <dbReference type="Rhea" id="RHEA-COMP:9785"/>
        <dbReference type="Rhea" id="RHEA-COMP:9787"/>
        <dbReference type="ChEBI" id="CHEBI:15379"/>
        <dbReference type="ChEBI" id="CHEBI:16526"/>
        <dbReference type="ChEBI" id="CHEBI:16810"/>
        <dbReference type="ChEBI" id="CHEBI:16842"/>
        <dbReference type="ChEBI" id="CHEBI:29969"/>
        <dbReference type="ChEBI" id="CHEBI:30031"/>
        <dbReference type="ChEBI" id="CHEBI:61976"/>
        <dbReference type="EC" id="1.14.11.27"/>
    </reaction>
    <physiologicalReaction direction="left-to-right" evidence="18">
        <dbReference type="Rhea" id="RHEA:42033"/>
    </physiologicalReaction>
</comment>
<dbReference type="GO" id="GO:0036139">
    <property type="term" value="F:peptidyl-histidine dioxygenase activity"/>
    <property type="evidence" value="ECO:0007669"/>
    <property type="project" value="UniProtKB-EC"/>
</dbReference>
<keyword evidence="11" id="KW-0805">Transcription regulation</keyword>
<dbReference type="GO" id="GO:0032453">
    <property type="term" value="F:histone H3K4 demethylase activity"/>
    <property type="evidence" value="ECO:0007669"/>
    <property type="project" value="TreeGrafter"/>
</dbReference>
<name>A0A9Q1I104_CONCO</name>
<evidence type="ECO:0000256" key="19">
    <source>
        <dbReference type="ARBA" id="ARBA00049324"/>
    </source>
</evidence>
<evidence type="ECO:0000313" key="23">
    <source>
        <dbReference type="Proteomes" id="UP001152803"/>
    </source>
</evidence>
<comment type="catalytic activity">
    <reaction evidence="17">
        <text>L-histidyl-[protein] + 2-oxoglutarate + O2 = (3S)-3-hydroxy-L-histidyl-[protein] + succinate + CO2</text>
        <dbReference type="Rhea" id="RHEA:54256"/>
        <dbReference type="Rhea" id="RHEA-COMP:9745"/>
        <dbReference type="Rhea" id="RHEA-COMP:13840"/>
        <dbReference type="ChEBI" id="CHEBI:15379"/>
        <dbReference type="ChEBI" id="CHEBI:16526"/>
        <dbReference type="ChEBI" id="CHEBI:16810"/>
        <dbReference type="ChEBI" id="CHEBI:29979"/>
        <dbReference type="ChEBI" id="CHEBI:30031"/>
        <dbReference type="ChEBI" id="CHEBI:138021"/>
        <dbReference type="EC" id="1.14.11.79"/>
    </reaction>
    <physiologicalReaction direction="left-to-right" evidence="17">
        <dbReference type="Rhea" id="RHEA:54257"/>
    </physiologicalReaction>
</comment>
<dbReference type="Pfam" id="PF21233">
    <property type="entry name" value="WHD_RIOX1"/>
    <property type="match status" value="1"/>
</dbReference>
<evidence type="ECO:0000256" key="18">
    <source>
        <dbReference type="ARBA" id="ARBA00048301"/>
    </source>
</evidence>
<dbReference type="InterPro" id="IPR039994">
    <property type="entry name" value="NO66-like"/>
</dbReference>
<keyword evidence="9" id="KW-0560">Oxidoreductase</keyword>
<evidence type="ECO:0000256" key="7">
    <source>
        <dbReference type="ARBA" id="ARBA00022853"/>
    </source>
</evidence>
<keyword evidence="23" id="KW-1185">Reference proteome</keyword>
<dbReference type="EMBL" id="JAFJMO010000006">
    <property type="protein sequence ID" value="KAJ8274792.1"/>
    <property type="molecule type" value="Genomic_DNA"/>
</dbReference>
<feature type="domain" description="JmjC" evidence="21">
    <location>
        <begin position="193"/>
        <end position="338"/>
    </location>
</feature>
<keyword evidence="5" id="KW-0678">Repressor</keyword>
<comment type="catalytic activity">
    <reaction evidence="19">
        <text>N(6)-methyl-L-lysyl-[protein] + 2-oxoglutarate + O2 = L-lysyl-[protein] + formaldehyde + succinate + CO2</text>
        <dbReference type="Rhea" id="RHEA:60924"/>
        <dbReference type="Rhea" id="RHEA-COMP:9752"/>
        <dbReference type="Rhea" id="RHEA-COMP:13053"/>
        <dbReference type="ChEBI" id="CHEBI:15379"/>
        <dbReference type="ChEBI" id="CHEBI:16526"/>
        <dbReference type="ChEBI" id="CHEBI:16810"/>
        <dbReference type="ChEBI" id="CHEBI:16842"/>
        <dbReference type="ChEBI" id="CHEBI:29969"/>
        <dbReference type="ChEBI" id="CHEBI:30031"/>
        <dbReference type="ChEBI" id="CHEBI:61929"/>
    </reaction>
    <physiologicalReaction direction="left-to-right" evidence="19">
        <dbReference type="Rhea" id="RHEA:60925"/>
    </physiologicalReaction>
</comment>
<dbReference type="EC" id="1.14.11.79" evidence="16"/>
<dbReference type="OrthoDB" id="425950at2759"/>
<comment type="cofactor">
    <cofactor evidence="1">
        <name>Fe(2+)</name>
        <dbReference type="ChEBI" id="CHEBI:29033"/>
    </cofactor>
</comment>
<comment type="similarity">
    <text evidence="3">Belongs to the ROX family. NO66 subfamily.</text>
</comment>
<dbReference type="Pfam" id="PF20499">
    <property type="entry name" value="DUF6729"/>
    <property type="match status" value="1"/>
</dbReference>
<evidence type="ECO:0000256" key="16">
    <source>
        <dbReference type="ARBA" id="ARBA00035031"/>
    </source>
</evidence>
<dbReference type="Gene3D" id="1.10.10.1500">
    <property type="entry name" value="JmjC domain-containing ribosomal oxygenase (ROX), dimer domain"/>
    <property type="match status" value="1"/>
</dbReference>
<dbReference type="Proteomes" id="UP001152803">
    <property type="component" value="Unassembled WGS sequence"/>
</dbReference>
<dbReference type="SUPFAM" id="SSF51197">
    <property type="entry name" value="Clavaminate synthase-like"/>
    <property type="match status" value="1"/>
</dbReference>
<dbReference type="GO" id="GO:0140680">
    <property type="term" value="F:histone H3K36me/H3K36me2 demethylase activity"/>
    <property type="evidence" value="ECO:0007669"/>
    <property type="project" value="UniProtKB-EC"/>
</dbReference>
<evidence type="ECO:0000256" key="13">
    <source>
        <dbReference type="ARBA" id="ARBA00023242"/>
    </source>
</evidence>
<dbReference type="InterPro" id="IPR049043">
    <property type="entry name" value="WHD_RIOX1"/>
</dbReference>
<dbReference type="FunFam" id="3.90.930.40:FF:000001">
    <property type="entry name" value="ribosomal oxygenase 1 isoform X1"/>
    <property type="match status" value="1"/>
</dbReference>
<evidence type="ECO:0000259" key="21">
    <source>
        <dbReference type="PROSITE" id="PS51184"/>
    </source>
</evidence>
<organism evidence="22 23">
    <name type="scientific">Conger conger</name>
    <name type="common">Conger eel</name>
    <name type="synonym">Muraena conger</name>
    <dbReference type="NCBI Taxonomy" id="82655"/>
    <lineage>
        <taxon>Eukaryota</taxon>
        <taxon>Metazoa</taxon>
        <taxon>Chordata</taxon>
        <taxon>Craniata</taxon>
        <taxon>Vertebrata</taxon>
        <taxon>Euteleostomi</taxon>
        <taxon>Actinopterygii</taxon>
        <taxon>Neopterygii</taxon>
        <taxon>Teleostei</taxon>
        <taxon>Anguilliformes</taxon>
        <taxon>Congridae</taxon>
        <taxon>Conger</taxon>
    </lineage>
</organism>
<evidence type="ECO:0000256" key="12">
    <source>
        <dbReference type="ARBA" id="ARBA00023163"/>
    </source>
</evidence>
<gene>
    <name evidence="22" type="ORF">COCON_G00094170</name>
</gene>
<dbReference type="InterPro" id="IPR003347">
    <property type="entry name" value="JmjC_dom"/>
</dbReference>
<dbReference type="GO" id="GO:0005730">
    <property type="term" value="C:nucleolus"/>
    <property type="evidence" value="ECO:0007669"/>
    <property type="project" value="TreeGrafter"/>
</dbReference>
<dbReference type="PANTHER" id="PTHR13096">
    <property type="entry name" value="MINA53 MYC INDUCED NUCLEAR ANTIGEN"/>
    <property type="match status" value="1"/>
</dbReference>
<keyword evidence="12" id="KW-0804">Transcription</keyword>
<dbReference type="Gene3D" id="3.90.930.40">
    <property type="match status" value="1"/>
</dbReference>
<dbReference type="FunFam" id="2.60.120.650:FF:000013">
    <property type="entry name" value="Ribosomal oxygenase 1"/>
    <property type="match status" value="1"/>
</dbReference>
<evidence type="ECO:0000313" key="22">
    <source>
        <dbReference type="EMBL" id="KAJ8274792.1"/>
    </source>
</evidence>
<dbReference type="EC" id="1.14.11.27" evidence="4"/>
<evidence type="ECO:0000256" key="15">
    <source>
        <dbReference type="ARBA" id="ARBA00030137"/>
    </source>
</evidence>
<dbReference type="PROSITE" id="PS51184">
    <property type="entry name" value="JMJC"/>
    <property type="match status" value="1"/>
</dbReference>
<evidence type="ECO:0000256" key="10">
    <source>
        <dbReference type="ARBA" id="ARBA00023004"/>
    </source>
</evidence>
<dbReference type="GO" id="GO:0046872">
    <property type="term" value="F:metal ion binding"/>
    <property type="evidence" value="ECO:0007669"/>
    <property type="project" value="UniProtKB-KW"/>
</dbReference>
<feature type="compositionally biased region" description="Polar residues" evidence="20">
    <location>
        <begin position="1402"/>
        <end position="1432"/>
    </location>
</feature>
<evidence type="ECO:0000256" key="3">
    <source>
        <dbReference type="ARBA" id="ARBA00010309"/>
    </source>
</evidence>
<evidence type="ECO:0000256" key="9">
    <source>
        <dbReference type="ARBA" id="ARBA00023002"/>
    </source>
</evidence>
<evidence type="ECO:0000256" key="17">
    <source>
        <dbReference type="ARBA" id="ARBA00048149"/>
    </source>
</evidence>
<evidence type="ECO:0000256" key="5">
    <source>
        <dbReference type="ARBA" id="ARBA00022491"/>
    </source>
</evidence>
<dbReference type="FunFam" id="1.10.10.1500:FF:000001">
    <property type="entry name" value="ribosomal oxygenase 1 isoform X1"/>
    <property type="match status" value="1"/>
</dbReference>
<accession>A0A9Q1I104</accession>
<evidence type="ECO:0000256" key="1">
    <source>
        <dbReference type="ARBA" id="ARBA00001954"/>
    </source>
</evidence>
<keyword evidence="8" id="KW-0223">Dioxygenase</keyword>
<dbReference type="PANTHER" id="PTHR13096:SF8">
    <property type="entry name" value="RIBOSOMAL OXYGENASE 1"/>
    <property type="match status" value="1"/>
</dbReference>
<dbReference type="InterPro" id="IPR046616">
    <property type="entry name" value="DUF6729"/>
</dbReference>
<reference evidence="22" key="1">
    <citation type="journal article" date="2023" name="Science">
        <title>Genome structures resolve the early diversification of teleost fishes.</title>
        <authorList>
            <person name="Parey E."/>
            <person name="Louis A."/>
            <person name="Montfort J."/>
            <person name="Bouchez O."/>
            <person name="Roques C."/>
            <person name="Iampietro C."/>
            <person name="Lluch J."/>
            <person name="Castinel A."/>
            <person name="Donnadieu C."/>
            <person name="Desvignes T."/>
            <person name="Floi Bucao C."/>
            <person name="Jouanno E."/>
            <person name="Wen M."/>
            <person name="Mejri S."/>
            <person name="Dirks R."/>
            <person name="Jansen H."/>
            <person name="Henkel C."/>
            <person name="Chen W.J."/>
            <person name="Zahm M."/>
            <person name="Cabau C."/>
            <person name="Klopp C."/>
            <person name="Thompson A.W."/>
            <person name="Robinson-Rechavi M."/>
            <person name="Braasch I."/>
            <person name="Lecointre G."/>
            <person name="Bobe J."/>
            <person name="Postlethwait J.H."/>
            <person name="Berthelot C."/>
            <person name="Roest Crollius H."/>
            <person name="Guiguen Y."/>
        </authorList>
    </citation>
    <scope>NUCLEOTIDE SEQUENCE</scope>
    <source>
        <strain evidence="22">Concon-B</strain>
    </source>
</reference>
<keyword evidence="6" id="KW-0479">Metal-binding</keyword>
<keyword evidence="13" id="KW-0539">Nucleus</keyword>
<evidence type="ECO:0000256" key="14">
    <source>
        <dbReference type="ARBA" id="ARBA00023804"/>
    </source>
</evidence>
<evidence type="ECO:0000256" key="2">
    <source>
        <dbReference type="ARBA" id="ARBA00004123"/>
    </source>
</evidence>
<feature type="region of interest" description="Disordered" evidence="20">
    <location>
        <begin position="1389"/>
        <end position="1461"/>
    </location>
</feature>
<keyword evidence="10" id="KW-0408">Iron</keyword>
<dbReference type="Pfam" id="PF08007">
    <property type="entry name" value="JmjC_2"/>
    <property type="match status" value="1"/>
</dbReference>
<evidence type="ECO:0000256" key="4">
    <source>
        <dbReference type="ARBA" id="ARBA00013246"/>
    </source>
</evidence>
<evidence type="ECO:0000256" key="8">
    <source>
        <dbReference type="ARBA" id="ARBA00022964"/>
    </source>
</evidence>